<evidence type="ECO:0000313" key="1">
    <source>
        <dbReference type="EMBL" id="KAI4330963.1"/>
    </source>
</evidence>
<evidence type="ECO:0000313" key="2">
    <source>
        <dbReference type="Proteomes" id="UP001057402"/>
    </source>
</evidence>
<proteinExistence type="predicted"/>
<comment type="caution">
    <text evidence="1">The sequence shown here is derived from an EMBL/GenBank/DDBJ whole genome shotgun (WGS) entry which is preliminary data.</text>
</comment>
<accession>A0ACB9N4Q4</accession>
<dbReference type="Proteomes" id="UP001057402">
    <property type="component" value="Chromosome 8"/>
</dbReference>
<gene>
    <name evidence="1" type="ORF">MLD38_029199</name>
</gene>
<name>A0ACB9N4Q4_9MYRT</name>
<protein>
    <submittedName>
        <fullName evidence="1">Uncharacterized protein</fullName>
    </submittedName>
</protein>
<reference evidence="2" key="1">
    <citation type="journal article" date="2023" name="Front. Plant Sci.">
        <title>Chromosomal-level genome assembly of Melastoma candidum provides insights into trichome evolution.</title>
        <authorList>
            <person name="Zhong Y."/>
            <person name="Wu W."/>
            <person name="Sun C."/>
            <person name="Zou P."/>
            <person name="Liu Y."/>
            <person name="Dai S."/>
            <person name="Zhou R."/>
        </authorList>
    </citation>
    <scope>NUCLEOTIDE SEQUENCE [LARGE SCALE GENOMIC DNA]</scope>
</reference>
<sequence length="460" mass="50834">MIGEVSQLKTCALQHEGFNHELREDASSNRCFPVRREPTPSLPDSGGLLRLGERWRRQGSRLVRRGQVRGRRRGPTSAASGGELVARERKKTGCCGLWRGAGLVYCRIWGTPEDGLWEKPSWVCRGQVHVAWVWARGRPLVERRRDGDRIWRAAAAVVEELGEEGSRGSRLGTPWPSPCAEEGSSWERVAKMGMSSCDPGRSLARRRWPLLCGSPGKRDGDGPSLAVLFGGRSAARMRWMNAEETTKETSKLRRNGRKSKSKRNSASQKKKDLYPPNEEFPLSSPKFFWWLLACRNLKLENLLVDRNGDLKCRGVGYWFAAGCGICSGNDVDSASAVAAVPQQVEAASGVGRKYVVFGLDELVWFQQLAGVLVVSAVTAGQLQVAGVSLWECWPAVAVATELLMRSVDLMKFKVQPFCCVPILPSMPKIDICLICAMFKLIPEPPVVKGLGTNVSRNICK</sequence>
<keyword evidence="2" id="KW-1185">Reference proteome</keyword>
<dbReference type="EMBL" id="CM042887">
    <property type="protein sequence ID" value="KAI4330963.1"/>
    <property type="molecule type" value="Genomic_DNA"/>
</dbReference>
<organism evidence="1 2">
    <name type="scientific">Melastoma candidum</name>
    <dbReference type="NCBI Taxonomy" id="119954"/>
    <lineage>
        <taxon>Eukaryota</taxon>
        <taxon>Viridiplantae</taxon>
        <taxon>Streptophyta</taxon>
        <taxon>Embryophyta</taxon>
        <taxon>Tracheophyta</taxon>
        <taxon>Spermatophyta</taxon>
        <taxon>Magnoliopsida</taxon>
        <taxon>eudicotyledons</taxon>
        <taxon>Gunneridae</taxon>
        <taxon>Pentapetalae</taxon>
        <taxon>rosids</taxon>
        <taxon>malvids</taxon>
        <taxon>Myrtales</taxon>
        <taxon>Melastomataceae</taxon>
        <taxon>Melastomatoideae</taxon>
        <taxon>Melastomateae</taxon>
        <taxon>Melastoma</taxon>
    </lineage>
</organism>